<dbReference type="EMBL" id="JABTTY010000002">
    <property type="protein sequence ID" value="MBE7525864.1"/>
    <property type="molecule type" value="Genomic_DNA"/>
</dbReference>
<name>A0A928Y771_UNCKA</name>
<sequence length="94" mass="10968">MSYTLIFTDSYKKRARRFAQKHPELKEPYRKVLELLSYNPFHPSLRIHALSGKLAGLHSVSINLSYRITLEILMTEHEIILVNVGSHDEVYREG</sequence>
<protein>
    <submittedName>
        <fullName evidence="2">Type II toxin-antitoxin system mRNA interferase toxin, RelE/StbE family</fullName>
    </submittedName>
</protein>
<proteinExistence type="predicted"/>
<dbReference type="InterPro" id="IPR007712">
    <property type="entry name" value="RelE/ParE_toxin"/>
</dbReference>
<dbReference type="AlphaFoldDB" id="A0A928Y771"/>
<reference evidence="2" key="1">
    <citation type="submission" date="2020-05" db="EMBL/GenBank/DDBJ databases">
        <title>High-Quality Genomes of Partial-Nitritation/Anammox System by Hierarchical Clustering Based Hybrid Assembly.</title>
        <authorList>
            <person name="Liu L."/>
            <person name="Wang Y."/>
            <person name="Che Y."/>
            <person name="Chen Y."/>
            <person name="Xia Y."/>
            <person name="Luo R."/>
            <person name="Cheng S.H."/>
            <person name="Zheng C."/>
            <person name="Zhang T."/>
        </authorList>
    </citation>
    <scope>NUCLEOTIDE SEQUENCE</scope>
    <source>
        <strain evidence="2">H1_PAT1</strain>
    </source>
</reference>
<dbReference type="SUPFAM" id="SSF143011">
    <property type="entry name" value="RelE-like"/>
    <property type="match status" value="1"/>
</dbReference>
<dbReference type="Proteomes" id="UP000710385">
    <property type="component" value="Unassembled WGS sequence"/>
</dbReference>
<keyword evidence="1" id="KW-1277">Toxin-antitoxin system</keyword>
<evidence type="ECO:0000256" key="1">
    <source>
        <dbReference type="ARBA" id="ARBA00022649"/>
    </source>
</evidence>
<dbReference type="NCBIfam" id="TIGR02385">
    <property type="entry name" value="RelE_StbE"/>
    <property type="match status" value="1"/>
</dbReference>
<dbReference type="Pfam" id="PF15738">
    <property type="entry name" value="YafQ_toxin"/>
    <property type="match status" value="1"/>
</dbReference>
<dbReference type="InterPro" id="IPR004386">
    <property type="entry name" value="Toxin_YafQ-like"/>
</dbReference>
<organism evidence="2 3">
    <name type="scientific">candidate division WWE3 bacterium</name>
    <dbReference type="NCBI Taxonomy" id="2053526"/>
    <lineage>
        <taxon>Bacteria</taxon>
        <taxon>Katanobacteria</taxon>
    </lineage>
</organism>
<comment type="caution">
    <text evidence="2">The sequence shown here is derived from an EMBL/GenBank/DDBJ whole genome shotgun (WGS) entry which is preliminary data.</text>
</comment>
<gene>
    <name evidence="2" type="ORF">HS096_06125</name>
</gene>
<evidence type="ECO:0000313" key="2">
    <source>
        <dbReference type="EMBL" id="MBE7525864.1"/>
    </source>
</evidence>
<accession>A0A928Y771</accession>
<evidence type="ECO:0000313" key="3">
    <source>
        <dbReference type="Proteomes" id="UP000710385"/>
    </source>
</evidence>
<dbReference type="InterPro" id="IPR035093">
    <property type="entry name" value="RelE/ParE_toxin_dom_sf"/>
</dbReference>
<dbReference type="Gene3D" id="3.30.2310.20">
    <property type="entry name" value="RelE-like"/>
    <property type="match status" value="1"/>
</dbReference>